<dbReference type="OrthoDB" id="372487at2759"/>
<evidence type="ECO:0000256" key="1">
    <source>
        <dbReference type="SAM" id="MobiDB-lite"/>
    </source>
</evidence>
<reference evidence="2 3" key="1">
    <citation type="submission" date="2015-09" db="EMBL/GenBank/DDBJ databases">
        <title>Draft genome of the parasitic nematode Teladorsagia circumcincta isolate WARC Sus (inbred).</title>
        <authorList>
            <person name="Mitreva M."/>
        </authorList>
    </citation>
    <scope>NUCLEOTIDE SEQUENCE [LARGE SCALE GENOMIC DNA]</scope>
    <source>
        <strain evidence="2 3">S</strain>
    </source>
</reference>
<organism evidence="2 3">
    <name type="scientific">Teladorsagia circumcincta</name>
    <name type="common">Brown stomach worm</name>
    <name type="synonym">Ostertagia circumcincta</name>
    <dbReference type="NCBI Taxonomy" id="45464"/>
    <lineage>
        <taxon>Eukaryota</taxon>
        <taxon>Metazoa</taxon>
        <taxon>Ecdysozoa</taxon>
        <taxon>Nematoda</taxon>
        <taxon>Chromadorea</taxon>
        <taxon>Rhabditida</taxon>
        <taxon>Rhabditina</taxon>
        <taxon>Rhabditomorpha</taxon>
        <taxon>Strongyloidea</taxon>
        <taxon>Trichostrongylidae</taxon>
        <taxon>Teladorsagia</taxon>
    </lineage>
</organism>
<dbReference type="Proteomes" id="UP000230423">
    <property type="component" value="Unassembled WGS sequence"/>
</dbReference>
<feature type="region of interest" description="Disordered" evidence="1">
    <location>
        <begin position="138"/>
        <end position="173"/>
    </location>
</feature>
<gene>
    <name evidence="2" type="ORF">TELCIR_00861</name>
</gene>
<protein>
    <submittedName>
        <fullName evidence="2">Uncharacterized protein</fullName>
    </submittedName>
</protein>
<evidence type="ECO:0000313" key="3">
    <source>
        <dbReference type="Proteomes" id="UP000230423"/>
    </source>
</evidence>
<name>A0A2G9V3F9_TELCI</name>
<evidence type="ECO:0000313" key="2">
    <source>
        <dbReference type="EMBL" id="PIO77029.1"/>
    </source>
</evidence>
<dbReference type="AlphaFoldDB" id="A0A2G9V3F9"/>
<sequence>MEIEIVTLAEVEEEGMTLEEQATKVNGAMMVIYEDPQYPEGFIFPAKRLENAKEIPRVLRDFNDRRGGSDYRPQIGFTRDVPGRASLDGSAHRFVQHNVRADNRSYGIALATAVGAVLTQMEIEIVTLAEVEEEGMTLEEQATKAPRGGGYRGDFPRGRGGGYSGQGGQRPWR</sequence>
<feature type="compositionally biased region" description="Gly residues" evidence="1">
    <location>
        <begin position="147"/>
        <end position="173"/>
    </location>
</feature>
<keyword evidence="3" id="KW-1185">Reference proteome</keyword>
<dbReference type="EMBL" id="KZ345014">
    <property type="protein sequence ID" value="PIO77029.1"/>
    <property type="molecule type" value="Genomic_DNA"/>
</dbReference>
<accession>A0A2G9V3F9</accession>
<proteinExistence type="predicted"/>